<dbReference type="Proteomes" id="UP000176988">
    <property type="component" value="Unassembled WGS sequence"/>
</dbReference>
<dbReference type="STRING" id="1802424.A2480_01085"/>
<protein>
    <submittedName>
        <fullName evidence="1">Uncharacterized protein</fullName>
    </submittedName>
</protein>
<accession>A0A1F7WEF4</accession>
<name>A0A1F7WEF4_9BACT</name>
<dbReference type="AlphaFoldDB" id="A0A1F7WEF4"/>
<comment type="caution">
    <text evidence="1">The sequence shown here is derived from an EMBL/GenBank/DDBJ whole genome shotgun (WGS) entry which is preliminary data.</text>
</comment>
<reference evidence="1 2" key="1">
    <citation type="journal article" date="2016" name="Nat. Commun.">
        <title>Thousands of microbial genomes shed light on interconnected biogeochemical processes in an aquifer system.</title>
        <authorList>
            <person name="Anantharaman K."/>
            <person name="Brown C.T."/>
            <person name="Hug L.A."/>
            <person name="Sharon I."/>
            <person name="Castelle C.J."/>
            <person name="Probst A.J."/>
            <person name="Thomas B.C."/>
            <person name="Singh A."/>
            <person name="Wilkins M.J."/>
            <person name="Karaoz U."/>
            <person name="Brodie E.L."/>
            <person name="Williams K.H."/>
            <person name="Hubbard S.S."/>
            <person name="Banfield J.F."/>
        </authorList>
    </citation>
    <scope>NUCLEOTIDE SEQUENCE [LARGE SCALE GENOMIC DNA]</scope>
</reference>
<organism evidence="1 2">
    <name type="scientific">Candidatus Uhrbacteria bacterium RIFOXYC2_FULL_47_19</name>
    <dbReference type="NCBI Taxonomy" id="1802424"/>
    <lineage>
        <taxon>Bacteria</taxon>
        <taxon>Candidatus Uhriibacteriota</taxon>
    </lineage>
</organism>
<dbReference type="EMBL" id="MGFG01000024">
    <property type="protein sequence ID" value="OGM00779.1"/>
    <property type="molecule type" value="Genomic_DNA"/>
</dbReference>
<evidence type="ECO:0000313" key="2">
    <source>
        <dbReference type="Proteomes" id="UP000176988"/>
    </source>
</evidence>
<proteinExistence type="predicted"/>
<sequence length="74" mass="8836">MDNLTFSIEDLYEEVKDRAEADGAFTREEWHDLVEEILEEKRDSMGIDDDDDWQYLVESIQSRYDQYSQAVPEL</sequence>
<gene>
    <name evidence="1" type="ORF">A2480_01085</name>
</gene>
<evidence type="ECO:0000313" key="1">
    <source>
        <dbReference type="EMBL" id="OGM00779.1"/>
    </source>
</evidence>